<evidence type="ECO:0000259" key="5">
    <source>
        <dbReference type="Pfam" id="PF14905"/>
    </source>
</evidence>
<dbReference type="InterPro" id="IPR008969">
    <property type="entry name" value="CarboxyPept-like_regulatory"/>
</dbReference>
<keyword evidence="2" id="KW-0472">Membrane</keyword>
<evidence type="ECO:0000256" key="3">
    <source>
        <dbReference type="ARBA" id="ARBA00023237"/>
    </source>
</evidence>
<evidence type="ECO:0000256" key="2">
    <source>
        <dbReference type="ARBA" id="ARBA00023136"/>
    </source>
</evidence>
<dbReference type="Pfam" id="PF13715">
    <property type="entry name" value="CarbopepD_reg_2"/>
    <property type="match status" value="1"/>
</dbReference>
<keyword evidence="7" id="KW-1185">Reference proteome</keyword>
<dbReference type="Gene3D" id="2.60.40.1120">
    <property type="entry name" value="Carboxypeptidase-like, regulatory domain"/>
    <property type="match status" value="1"/>
</dbReference>
<dbReference type="PANTHER" id="PTHR40980">
    <property type="entry name" value="PLUG DOMAIN-CONTAINING PROTEIN"/>
    <property type="match status" value="1"/>
</dbReference>
<dbReference type="SUPFAM" id="SSF56935">
    <property type="entry name" value="Porins"/>
    <property type="match status" value="1"/>
</dbReference>
<reference evidence="6 7" key="1">
    <citation type="submission" date="2021-04" db="EMBL/GenBank/DDBJ databases">
        <title>Mariniflexile gromovii gen. nov., sp. nov., a gliding bacterium isolated from the sea urchin Strongylocentrotus intermedius.</title>
        <authorList>
            <person name="Ko S."/>
            <person name="Le V."/>
            <person name="Ahn C.-Y."/>
            <person name="Oh H.-M."/>
        </authorList>
    </citation>
    <scope>NUCLEOTIDE SEQUENCE [LARGE SCALE GENOMIC DNA]</scope>
    <source>
        <strain evidence="6 7">KCTC 12570</strain>
    </source>
</reference>
<dbReference type="RefSeq" id="WP_209656028.1">
    <property type="nucleotide sequence ID" value="NZ_JAGJCB010000017.1"/>
</dbReference>
<feature type="signal peptide" evidence="4">
    <location>
        <begin position="1"/>
        <end position="20"/>
    </location>
</feature>
<gene>
    <name evidence="6" type="ORF">J8H85_15010</name>
</gene>
<name>A0ABS4BYK0_9FLAO</name>
<keyword evidence="3" id="KW-0998">Cell outer membrane</keyword>
<evidence type="ECO:0000313" key="6">
    <source>
        <dbReference type="EMBL" id="MBP0905140.1"/>
    </source>
</evidence>
<comment type="caution">
    <text evidence="6">The sequence shown here is derived from an EMBL/GenBank/DDBJ whole genome shotgun (WGS) entry which is preliminary data.</text>
</comment>
<proteinExistence type="predicted"/>
<dbReference type="PANTHER" id="PTHR40980:SF4">
    <property type="entry name" value="TONB-DEPENDENT RECEPTOR-LIKE BETA-BARREL DOMAIN-CONTAINING PROTEIN"/>
    <property type="match status" value="1"/>
</dbReference>
<evidence type="ECO:0000313" key="7">
    <source>
        <dbReference type="Proteomes" id="UP000670776"/>
    </source>
</evidence>
<dbReference type="SUPFAM" id="SSF49464">
    <property type="entry name" value="Carboxypeptidase regulatory domain-like"/>
    <property type="match status" value="1"/>
</dbReference>
<comment type="subcellular location">
    <subcellularLocation>
        <location evidence="1">Cell outer membrane</location>
    </subcellularLocation>
</comment>
<dbReference type="Gene3D" id="2.40.170.20">
    <property type="entry name" value="TonB-dependent receptor, beta-barrel domain"/>
    <property type="match status" value="1"/>
</dbReference>
<feature type="domain" description="Outer membrane protein beta-barrel" evidence="5">
    <location>
        <begin position="375"/>
        <end position="768"/>
    </location>
</feature>
<dbReference type="Pfam" id="PF14905">
    <property type="entry name" value="OMP_b-brl_3"/>
    <property type="match status" value="1"/>
</dbReference>
<keyword evidence="6" id="KW-0675">Receptor</keyword>
<protein>
    <submittedName>
        <fullName evidence="6">TonB-dependent receptor</fullName>
    </submittedName>
</protein>
<evidence type="ECO:0000256" key="4">
    <source>
        <dbReference type="SAM" id="SignalP"/>
    </source>
</evidence>
<dbReference type="InterPro" id="IPR036942">
    <property type="entry name" value="Beta-barrel_TonB_sf"/>
</dbReference>
<dbReference type="Gene3D" id="2.170.130.10">
    <property type="entry name" value="TonB-dependent receptor, plug domain"/>
    <property type="match status" value="1"/>
</dbReference>
<feature type="chain" id="PRO_5045559403" evidence="4">
    <location>
        <begin position="21"/>
        <end position="795"/>
    </location>
</feature>
<organism evidence="6 7">
    <name type="scientific">Mariniflexile gromovii</name>
    <dbReference type="NCBI Taxonomy" id="362523"/>
    <lineage>
        <taxon>Bacteria</taxon>
        <taxon>Pseudomonadati</taxon>
        <taxon>Bacteroidota</taxon>
        <taxon>Flavobacteriia</taxon>
        <taxon>Flavobacteriales</taxon>
        <taxon>Flavobacteriaceae</taxon>
        <taxon>Mariniflexile</taxon>
    </lineage>
</organism>
<keyword evidence="4" id="KW-0732">Signal</keyword>
<sequence>MKNLFIACALLFSIINTTHATNPKSPDDKTGTISGKVLDATLKQPLPYVNIIIKNGKDEVLTGGITSEDGTFNIEKIEEGKIIVSIQFIGYKTLRKEVSISKNNYNINLGNIFLEESAESLDEVTVVAETSTIQQKIDRKVITIGKDLTTIGATASEIMNNLPSVNVDSQSGAISLRGNENVRVLVDGKPTNVPAAQLLKQIPSTSIKSVELITNPSAKYNPEGMSGIINIVLHKNANIGFNGSFNVGLAQEVNANFNSSIDMNYRNGKFNFYGNYGNNIGKGRNFGFVNRLDDDTKQLFYGLDSNKSHLYKIGVDYYINEKNTFSVYTNQNLYNGKSNNMASVIFLLQNQPDFRQDNFSDYGNNTETYNASFTHDFNKEGHKILLEADYSVFNSDENASFKFNTAPSYIDLVKNNRENIIVNLDYENPLKNEAKLELGLEYRNNISKNFYNTTSTFLYNSDYVYERSIYSFYATFGKTLNKWSYQVGARIEQYDVQADFKQDTQADATFTDEKFSIYPSTFLSYKTSEKGTVQLSFSRRVDRPGLEQINPIREWSTPRITSVGNPELVQQFTNSYELNYTKQIKGGSITAGGFYRTIEDEISRAVYYDPQDPNGDRFILTYDNFDNNSAYGFEASSNYKPLKWWSFNASTEYFLKTVKGVVDNENVEVDNAVFNVRMSNNFTVTEKLSLSLFGMFRGPDEGLQFKRKTMTMVNTGLRYTFLNEQATFSFSYNDILNTMRFAFDGDRPYPSVGEFNWESNQWRIGFNYRFGGNKYRALSRKQRDDNEKSGSGGFI</sequence>
<dbReference type="InterPro" id="IPR041700">
    <property type="entry name" value="OMP_b-brl_3"/>
</dbReference>
<dbReference type="EMBL" id="JAGJCB010000017">
    <property type="protein sequence ID" value="MBP0905140.1"/>
    <property type="molecule type" value="Genomic_DNA"/>
</dbReference>
<dbReference type="Proteomes" id="UP000670776">
    <property type="component" value="Unassembled WGS sequence"/>
</dbReference>
<accession>A0ABS4BYK0</accession>
<dbReference type="InterPro" id="IPR037066">
    <property type="entry name" value="Plug_dom_sf"/>
</dbReference>
<evidence type="ECO:0000256" key="1">
    <source>
        <dbReference type="ARBA" id="ARBA00004442"/>
    </source>
</evidence>